<organism evidence="2 3">
    <name type="scientific">Caulochytrium protostelioides</name>
    <dbReference type="NCBI Taxonomy" id="1555241"/>
    <lineage>
        <taxon>Eukaryota</taxon>
        <taxon>Fungi</taxon>
        <taxon>Fungi incertae sedis</taxon>
        <taxon>Chytridiomycota</taxon>
        <taxon>Chytridiomycota incertae sedis</taxon>
        <taxon>Chytridiomycetes</taxon>
        <taxon>Caulochytriales</taxon>
        <taxon>Caulochytriaceae</taxon>
        <taxon>Caulochytrium</taxon>
    </lineage>
</organism>
<feature type="non-terminal residue" evidence="2">
    <location>
        <position position="225"/>
    </location>
</feature>
<dbReference type="EMBL" id="ML012053">
    <property type="protein sequence ID" value="RKO95351.1"/>
    <property type="molecule type" value="Genomic_DNA"/>
</dbReference>
<accession>A0A4P9WQC6</accession>
<feature type="compositionally biased region" description="Pro residues" evidence="1">
    <location>
        <begin position="211"/>
        <end position="225"/>
    </location>
</feature>
<feature type="region of interest" description="Disordered" evidence="1">
    <location>
        <begin position="204"/>
        <end position="225"/>
    </location>
</feature>
<dbReference type="AlphaFoldDB" id="A0A4P9WQC6"/>
<evidence type="ECO:0000313" key="3">
    <source>
        <dbReference type="Proteomes" id="UP000268535"/>
    </source>
</evidence>
<evidence type="ECO:0000313" key="2">
    <source>
        <dbReference type="EMBL" id="RKO95351.1"/>
    </source>
</evidence>
<reference evidence="3" key="1">
    <citation type="journal article" date="2018" name="Nat. Microbiol.">
        <title>Leveraging single-cell genomics to expand the fungal tree of life.</title>
        <authorList>
            <person name="Ahrendt S.R."/>
            <person name="Quandt C.A."/>
            <person name="Ciobanu D."/>
            <person name="Clum A."/>
            <person name="Salamov A."/>
            <person name="Andreopoulos B."/>
            <person name="Cheng J.F."/>
            <person name="Woyke T."/>
            <person name="Pelin A."/>
            <person name="Henrissat B."/>
            <person name="Reynolds N.K."/>
            <person name="Benny G.L."/>
            <person name="Smith M.E."/>
            <person name="James T.Y."/>
            <person name="Grigoriev I.V."/>
        </authorList>
    </citation>
    <scope>NUCLEOTIDE SEQUENCE [LARGE SCALE GENOMIC DNA]</scope>
    <source>
        <strain evidence="3">ATCC 52028</strain>
    </source>
</reference>
<gene>
    <name evidence="2" type="ORF">CAUPRSCDRAFT_12945</name>
</gene>
<dbReference type="Proteomes" id="UP000268535">
    <property type="component" value="Unassembled WGS sequence"/>
</dbReference>
<evidence type="ECO:0000256" key="1">
    <source>
        <dbReference type="SAM" id="MobiDB-lite"/>
    </source>
</evidence>
<protein>
    <submittedName>
        <fullName evidence="2">Uncharacterized protein</fullName>
    </submittedName>
</protein>
<sequence>MTPLFFSLDVPAIDAGSRPASATPLGHSPGLGSGSGSGFGSGYGSGYGSGCGPGSGPGAGTVPALTLSVGLEPGSQPLSPATSPALRAFDVPSLGDGALEAAWRNHATRSPRAATAATTMGFPPATEFHLSPLLDPGPGAVPAVVGSGGPSASPAMDGLGLVHHSAPPSPLAPALMLSGVDPSAAAAAAAAGAAAAAAAAGHPMYMLSGPPQAPPSPIYAPARPG</sequence>
<name>A0A4P9WQC6_9FUNG</name>
<proteinExistence type="predicted"/>